<dbReference type="Gene3D" id="2.180.10.10">
    <property type="entry name" value="RHS repeat-associated core"/>
    <property type="match status" value="1"/>
</dbReference>
<organism evidence="3 4">
    <name type="scientific">Mya arenaria</name>
    <name type="common">Soft-shell clam</name>
    <dbReference type="NCBI Taxonomy" id="6604"/>
    <lineage>
        <taxon>Eukaryota</taxon>
        <taxon>Metazoa</taxon>
        <taxon>Spiralia</taxon>
        <taxon>Lophotrochozoa</taxon>
        <taxon>Mollusca</taxon>
        <taxon>Bivalvia</taxon>
        <taxon>Autobranchia</taxon>
        <taxon>Heteroconchia</taxon>
        <taxon>Euheterodonta</taxon>
        <taxon>Imparidentia</taxon>
        <taxon>Neoheterodontei</taxon>
        <taxon>Myida</taxon>
        <taxon>Myoidea</taxon>
        <taxon>Myidae</taxon>
        <taxon>Mya</taxon>
    </lineage>
</organism>
<proteinExistence type="predicted"/>
<evidence type="ECO:0000313" key="3">
    <source>
        <dbReference type="EMBL" id="WAR23260.1"/>
    </source>
</evidence>
<dbReference type="NCBIfam" id="TIGR03696">
    <property type="entry name" value="Rhs_assc_core"/>
    <property type="match status" value="1"/>
</dbReference>
<evidence type="ECO:0000256" key="1">
    <source>
        <dbReference type="ARBA" id="ARBA00022737"/>
    </source>
</evidence>
<dbReference type="InterPro" id="IPR056823">
    <property type="entry name" value="TEN-like_YD-shell"/>
</dbReference>
<dbReference type="Pfam" id="PF25023">
    <property type="entry name" value="TEN_YD-shell"/>
    <property type="match status" value="1"/>
</dbReference>
<feature type="domain" description="Teneurin-like YD-shell" evidence="2">
    <location>
        <begin position="5"/>
        <end position="96"/>
    </location>
</feature>
<dbReference type="Proteomes" id="UP001164746">
    <property type="component" value="Chromosome 13"/>
</dbReference>
<dbReference type="InterPro" id="IPR022385">
    <property type="entry name" value="Rhs_assc_core"/>
</dbReference>
<evidence type="ECO:0000259" key="2">
    <source>
        <dbReference type="Pfam" id="PF25023"/>
    </source>
</evidence>
<evidence type="ECO:0000313" key="4">
    <source>
        <dbReference type="Proteomes" id="UP001164746"/>
    </source>
</evidence>
<accession>A0ABY7FM10</accession>
<gene>
    <name evidence="3" type="ORF">MAR_036929</name>
</gene>
<protein>
    <recommendedName>
        <fullName evidence="2">Teneurin-like YD-shell domain-containing protein</fullName>
    </recommendedName>
</protein>
<sequence length="299" mass="34057">MYSYRSVVNVLSENGALVNSYQRDPFGNAIESVENVPSMFTFVGQWGVVDIEEIPDVFYMRTRFYDSNTGRFLSPETFGFSAHSTNLYAYCANNPVIYKDPKGTRPWCLRMLRMATKGAITNLLELGLNTPTNKRTFGGAAVDWAISGVVKPFKKILPGWEMDVESDVVCIAGKATQRWFNNEPYSWRDSSEEYGKKQLDRTQAVLEEKFPLFKQLNIVCGAVEKYLGYSGVPCDWKDRIKDLFYKLLDDIIIWIQSRDPNDMLGPDGYGPARFISKDLTLKYTIRFENDANATAPAQR</sequence>
<keyword evidence="1" id="KW-0677">Repeat</keyword>
<feature type="non-terminal residue" evidence="3">
    <location>
        <position position="299"/>
    </location>
</feature>
<dbReference type="EMBL" id="CP111024">
    <property type="protein sequence ID" value="WAR23260.1"/>
    <property type="molecule type" value="Genomic_DNA"/>
</dbReference>
<name>A0ABY7FM10_MYAAR</name>
<reference evidence="3" key="1">
    <citation type="submission" date="2022-11" db="EMBL/GenBank/DDBJ databases">
        <title>Centuries of genome instability and evolution in soft-shell clam transmissible cancer (bioRxiv).</title>
        <authorList>
            <person name="Hart S.F.M."/>
            <person name="Yonemitsu M.A."/>
            <person name="Giersch R.M."/>
            <person name="Beal B.F."/>
            <person name="Arriagada G."/>
            <person name="Davis B.W."/>
            <person name="Ostrander E.A."/>
            <person name="Goff S.P."/>
            <person name="Metzger M.J."/>
        </authorList>
    </citation>
    <scope>NUCLEOTIDE SEQUENCE</scope>
    <source>
        <strain evidence="3">MELC-2E11</strain>
        <tissue evidence="3">Siphon/mantle</tissue>
    </source>
</reference>
<keyword evidence="4" id="KW-1185">Reference proteome</keyword>